<comment type="similarity">
    <text evidence="1 6 7">Belongs to the bacterial ribosomal protein bL21 family.</text>
</comment>
<dbReference type="SUPFAM" id="SSF141091">
    <property type="entry name" value="L21p-like"/>
    <property type="match status" value="1"/>
</dbReference>
<evidence type="ECO:0000256" key="7">
    <source>
        <dbReference type="RuleBase" id="RU000562"/>
    </source>
</evidence>
<dbReference type="PANTHER" id="PTHR21349:SF0">
    <property type="entry name" value="LARGE RIBOSOMAL SUBUNIT PROTEIN BL21M"/>
    <property type="match status" value="1"/>
</dbReference>
<gene>
    <name evidence="6 8" type="primary">rplU</name>
    <name evidence="8" type="ORF">H9962_03595</name>
</gene>
<keyword evidence="2 6" id="KW-0699">rRNA-binding</keyword>
<comment type="caution">
    <text evidence="8">The sequence shown here is derived from an EMBL/GenBank/DDBJ whole genome shotgun (WGS) entry which is preliminary data.</text>
</comment>
<dbReference type="InterPro" id="IPR001787">
    <property type="entry name" value="Ribosomal_bL21"/>
</dbReference>
<dbReference type="HAMAP" id="MF_01363">
    <property type="entry name" value="Ribosomal_bL21"/>
    <property type="match status" value="1"/>
</dbReference>
<evidence type="ECO:0000256" key="1">
    <source>
        <dbReference type="ARBA" id="ARBA00008563"/>
    </source>
</evidence>
<dbReference type="InterPro" id="IPR028909">
    <property type="entry name" value="bL21-like"/>
</dbReference>
<sequence length="102" mass="11282">MYAIIETGGKQFRVQEGNKIVVDNLAAEVGSEVTFDRVLMLGGDTAKIGTPLVDGAKVTAKVLEHFRGEKVQVFKKRRRKAYRNMQGHRQDYTALSVTAISA</sequence>
<dbReference type="GO" id="GO:0006412">
    <property type="term" value="P:translation"/>
    <property type="evidence" value="ECO:0007669"/>
    <property type="project" value="UniProtKB-UniRule"/>
</dbReference>
<dbReference type="PANTHER" id="PTHR21349">
    <property type="entry name" value="50S RIBOSOMAL PROTEIN L21"/>
    <property type="match status" value="1"/>
</dbReference>
<dbReference type="EMBL" id="DXAN01000007">
    <property type="protein sequence ID" value="HJA08258.1"/>
    <property type="molecule type" value="Genomic_DNA"/>
</dbReference>
<evidence type="ECO:0000313" key="9">
    <source>
        <dbReference type="Proteomes" id="UP000824225"/>
    </source>
</evidence>
<dbReference type="Proteomes" id="UP000824225">
    <property type="component" value="Unassembled WGS sequence"/>
</dbReference>
<dbReference type="InterPro" id="IPR036164">
    <property type="entry name" value="bL21-like_sf"/>
</dbReference>
<organism evidence="8 9">
    <name type="scientific">Candidatus Mailhella merdigallinarum</name>
    <dbReference type="NCBI Taxonomy" id="2838658"/>
    <lineage>
        <taxon>Bacteria</taxon>
        <taxon>Pseudomonadati</taxon>
        <taxon>Thermodesulfobacteriota</taxon>
        <taxon>Desulfovibrionia</taxon>
        <taxon>Desulfovibrionales</taxon>
        <taxon>Desulfovibrionaceae</taxon>
        <taxon>Mailhella</taxon>
    </lineage>
</organism>
<dbReference type="AlphaFoldDB" id="A0A9D2HBR6"/>
<evidence type="ECO:0000313" key="8">
    <source>
        <dbReference type="EMBL" id="HJA08258.1"/>
    </source>
</evidence>
<evidence type="ECO:0000256" key="2">
    <source>
        <dbReference type="ARBA" id="ARBA00022730"/>
    </source>
</evidence>
<evidence type="ECO:0000256" key="3">
    <source>
        <dbReference type="ARBA" id="ARBA00022884"/>
    </source>
</evidence>
<reference evidence="8" key="1">
    <citation type="journal article" date="2021" name="PeerJ">
        <title>Extensive microbial diversity within the chicken gut microbiome revealed by metagenomics and culture.</title>
        <authorList>
            <person name="Gilroy R."/>
            <person name="Ravi A."/>
            <person name="Getino M."/>
            <person name="Pursley I."/>
            <person name="Horton D.L."/>
            <person name="Alikhan N.F."/>
            <person name="Baker D."/>
            <person name="Gharbi K."/>
            <person name="Hall N."/>
            <person name="Watson M."/>
            <person name="Adriaenssens E.M."/>
            <person name="Foster-Nyarko E."/>
            <person name="Jarju S."/>
            <person name="Secka A."/>
            <person name="Antonio M."/>
            <person name="Oren A."/>
            <person name="Chaudhuri R.R."/>
            <person name="La Ragione R."/>
            <person name="Hildebrand F."/>
            <person name="Pallen M.J."/>
        </authorList>
    </citation>
    <scope>NUCLEOTIDE SEQUENCE</scope>
    <source>
        <strain evidence="8">CHK186-16707</strain>
    </source>
</reference>
<evidence type="ECO:0000256" key="4">
    <source>
        <dbReference type="ARBA" id="ARBA00022980"/>
    </source>
</evidence>
<dbReference type="GO" id="GO:0005737">
    <property type="term" value="C:cytoplasm"/>
    <property type="evidence" value="ECO:0007669"/>
    <property type="project" value="UniProtKB-ARBA"/>
</dbReference>
<keyword evidence="5 6" id="KW-0687">Ribonucleoprotein</keyword>
<dbReference type="GO" id="GO:0005840">
    <property type="term" value="C:ribosome"/>
    <property type="evidence" value="ECO:0007669"/>
    <property type="project" value="UniProtKB-KW"/>
</dbReference>
<proteinExistence type="inferred from homology"/>
<dbReference type="GO" id="GO:1990904">
    <property type="term" value="C:ribonucleoprotein complex"/>
    <property type="evidence" value="ECO:0007669"/>
    <property type="project" value="UniProtKB-KW"/>
</dbReference>
<comment type="function">
    <text evidence="6 7">This protein binds to 23S rRNA in the presence of protein L20.</text>
</comment>
<dbReference type="InterPro" id="IPR018258">
    <property type="entry name" value="Ribosomal_bL21_CS"/>
</dbReference>
<dbReference type="NCBIfam" id="TIGR00061">
    <property type="entry name" value="L21"/>
    <property type="match status" value="1"/>
</dbReference>
<comment type="subunit">
    <text evidence="6">Part of the 50S ribosomal subunit. Contacts protein L20.</text>
</comment>
<keyword evidence="3 6" id="KW-0694">RNA-binding</keyword>
<evidence type="ECO:0000256" key="6">
    <source>
        <dbReference type="HAMAP-Rule" id="MF_01363"/>
    </source>
</evidence>
<dbReference type="GO" id="GO:0019843">
    <property type="term" value="F:rRNA binding"/>
    <property type="evidence" value="ECO:0007669"/>
    <property type="project" value="UniProtKB-UniRule"/>
</dbReference>
<protein>
    <recommendedName>
        <fullName evidence="6">Large ribosomal subunit protein bL21</fullName>
    </recommendedName>
</protein>
<accession>A0A9D2HBR6</accession>
<dbReference type="PROSITE" id="PS01169">
    <property type="entry name" value="RIBOSOMAL_L21"/>
    <property type="match status" value="1"/>
</dbReference>
<dbReference type="Pfam" id="PF00829">
    <property type="entry name" value="Ribosomal_L21p"/>
    <property type="match status" value="1"/>
</dbReference>
<evidence type="ECO:0000256" key="5">
    <source>
        <dbReference type="ARBA" id="ARBA00023274"/>
    </source>
</evidence>
<reference evidence="8" key="2">
    <citation type="submission" date="2021-04" db="EMBL/GenBank/DDBJ databases">
        <authorList>
            <person name="Gilroy R."/>
        </authorList>
    </citation>
    <scope>NUCLEOTIDE SEQUENCE</scope>
    <source>
        <strain evidence="8">CHK186-16707</strain>
    </source>
</reference>
<dbReference type="GO" id="GO:0003735">
    <property type="term" value="F:structural constituent of ribosome"/>
    <property type="evidence" value="ECO:0007669"/>
    <property type="project" value="InterPro"/>
</dbReference>
<name>A0A9D2HBR6_9BACT</name>
<keyword evidence="4 6" id="KW-0689">Ribosomal protein</keyword>